<organism evidence="2 3">
    <name type="scientific">Hyphococcus aureus</name>
    <dbReference type="NCBI Taxonomy" id="2666033"/>
    <lineage>
        <taxon>Bacteria</taxon>
        <taxon>Pseudomonadati</taxon>
        <taxon>Pseudomonadota</taxon>
        <taxon>Alphaproteobacteria</taxon>
        <taxon>Parvularculales</taxon>
        <taxon>Parvularculaceae</taxon>
        <taxon>Hyphococcus</taxon>
    </lineage>
</organism>
<sequence length="80" mass="8677">MNAFLQWTATLLTIVAASTIAAHISQKATGIAFVVFTISSLLWIGFATMENDHGLLVTNIALTGINLLGVYRYLIRKKPA</sequence>
<proteinExistence type="predicted"/>
<gene>
    <name evidence="2" type="ORF">ACFMB1_17075</name>
</gene>
<evidence type="ECO:0000313" key="2">
    <source>
        <dbReference type="EMBL" id="MFC6037273.1"/>
    </source>
</evidence>
<keyword evidence="1" id="KW-0812">Transmembrane</keyword>
<accession>A0ABW1KYW3</accession>
<feature type="transmembrane region" description="Helical" evidence="1">
    <location>
        <begin position="6"/>
        <end position="24"/>
    </location>
</feature>
<dbReference type="Proteomes" id="UP001596116">
    <property type="component" value="Unassembled WGS sequence"/>
</dbReference>
<keyword evidence="3" id="KW-1185">Reference proteome</keyword>
<feature type="transmembrane region" description="Helical" evidence="1">
    <location>
        <begin position="31"/>
        <end position="49"/>
    </location>
</feature>
<dbReference type="RefSeq" id="WP_379881341.1">
    <property type="nucleotide sequence ID" value="NZ_JBHPON010000003.1"/>
</dbReference>
<feature type="transmembrane region" description="Helical" evidence="1">
    <location>
        <begin position="55"/>
        <end position="74"/>
    </location>
</feature>
<comment type="caution">
    <text evidence="2">The sequence shown here is derived from an EMBL/GenBank/DDBJ whole genome shotgun (WGS) entry which is preliminary data.</text>
</comment>
<evidence type="ECO:0000313" key="3">
    <source>
        <dbReference type="Proteomes" id="UP001596116"/>
    </source>
</evidence>
<keyword evidence="1" id="KW-1133">Transmembrane helix</keyword>
<dbReference type="EMBL" id="JBHPON010000003">
    <property type="protein sequence ID" value="MFC6037273.1"/>
    <property type="molecule type" value="Genomic_DNA"/>
</dbReference>
<keyword evidence="1" id="KW-0472">Membrane</keyword>
<protein>
    <submittedName>
        <fullName evidence="2">Uncharacterized protein</fullName>
    </submittedName>
</protein>
<name>A0ABW1KYW3_9PROT</name>
<reference evidence="2 3" key="1">
    <citation type="submission" date="2024-09" db="EMBL/GenBank/DDBJ databases">
        <authorList>
            <person name="Zhang Z.-H."/>
        </authorList>
    </citation>
    <scope>NUCLEOTIDE SEQUENCE [LARGE SCALE GENOMIC DNA]</scope>
    <source>
        <strain evidence="2 3">HHTR114</strain>
    </source>
</reference>
<evidence type="ECO:0000256" key="1">
    <source>
        <dbReference type="SAM" id="Phobius"/>
    </source>
</evidence>